<accession>A0ABW8SJ75</accession>
<dbReference type="EMBL" id="JBJHZX010000012">
    <property type="protein sequence ID" value="MFL0195776.1"/>
    <property type="molecule type" value="Genomic_DNA"/>
</dbReference>
<evidence type="ECO:0000313" key="2">
    <source>
        <dbReference type="EMBL" id="MFL0195776.1"/>
    </source>
</evidence>
<sequence>MGRYDLEYEKYYGSLKRGINSSPYPYYGKISNRGGSFTNKKGNYLVRRIIRDLIGVLILFIFIIACKVTSNPQTKSVYNYSKEVIDQNYNYSNLKTRLKSINIKYIEDRMKNTVKQLRVNGEN</sequence>
<keyword evidence="1" id="KW-1133">Transmembrane helix</keyword>
<evidence type="ECO:0000256" key="1">
    <source>
        <dbReference type="SAM" id="Phobius"/>
    </source>
</evidence>
<keyword evidence="1" id="KW-0812">Transmembrane</keyword>
<keyword evidence="3" id="KW-1185">Reference proteome</keyword>
<name>A0ABW8SJ75_9CLOT</name>
<dbReference type="RefSeq" id="WP_406791896.1">
    <property type="nucleotide sequence ID" value="NZ_JBJHZX010000012.1"/>
</dbReference>
<dbReference type="Proteomes" id="UP001623660">
    <property type="component" value="Unassembled WGS sequence"/>
</dbReference>
<proteinExistence type="predicted"/>
<gene>
    <name evidence="2" type="ORF">ACJDU8_09405</name>
</gene>
<reference evidence="2 3" key="1">
    <citation type="submission" date="2024-11" db="EMBL/GenBank/DDBJ databases">
        <authorList>
            <person name="Heng Y.C."/>
            <person name="Lim A.C.H."/>
            <person name="Lee J.K.Y."/>
            <person name="Kittelmann S."/>
        </authorList>
    </citation>
    <scope>NUCLEOTIDE SEQUENCE [LARGE SCALE GENOMIC DNA]</scope>
    <source>
        <strain evidence="2 3">WILCCON 0269</strain>
    </source>
</reference>
<organism evidence="2 3">
    <name type="scientific">Candidatus Clostridium eludens</name>
    <dbReference type="NCBI Taxonomy" id="3381663"/>
    <lineage>
        <taxon>Bacteria</taxon>
        <taxon>Bacillati</taxon>
        <taxon>Bacillota</taxon>
        <taxon>Clostridia</taxon>
        <taxon>Eubacteriales</taxon>
        <taxon>Clostridiaceae</taxon>
        <taxon>Clostridium</taxon>
    </lineage>
</organism>
<comment type="caution">
    <text evidence="2">The sequence shown here is derived from an EMBL/GenBank/DDBJ whole genome shotgun (WGS) entry which is preliminary data.</text>
</comment>
<feature type="transmembrane region" description="Helical" evidence="1">
    <location>
        <begin position="49"/>
        <end position="65"/>
    </location>
</feature>
<protein>
    <submittedName>
        <fullName evidence="2">Endopeptidase</fullName>
    </submittedName>
</protein>
<evidence type="ECO:0000313" key="3">
    <source>
        <dbReference type="Proteomes" id="UP001623660"/>
    </source>
</evidence>
<keyword evidence="1" id="KW-0472">Membrane</keyword>